<evidence type="ECO:0000313" key="1">
    <source>
        <dbReference type="EMBL" id="OUR97257.1"/>
    </source>
</evidence>
<dbReference type="EMBL" id="MAAO01000006">
    <property type="protein sequence ID" value="OUR97257.1"/>
    <property type="molecule type" value="Genomic_DNA"/>
</dbReference>
<dbReference type="InterPro" id="IPR036249">
    <property type="entry name" value="Thioredoxin-like_sf"/>
</dbReference>
<dbReference type="SUPFAM" id="SSF52833">
    <property type="entry name" value="Thioredoxin-like"/>
    <property type="match status" value="1"/>
</dbReference>
<gene>
    <name evidence="1" type="ORF">A9Q84_13100</name>
</gene>
<reference evidence="2" key="1">
    <citation type="journal article" date="2017" name="Proc. Natl. Acad. Sci. U.S.A.">
        <title>Simulation of Deepwater Horizon oil plume reveals substrate specialization within a complex community of hydrocarbon-degraders.</title>
        <authorList>
            <person name="Hu P."/>
            <person name="Dubinsky E.A."/>
            <person name="Probst A.J."/>
            <person name="Wang J."/>
            <person name="Sieber C.M.K."/>
            <person name="Tom L.M."/>
            <person name="Gardinali P."/>
            <person name="Banfield J.F."/>
            <person name="Atlas R.M."/>
            <person name="Andersen G.L."/>
        </authorList>
    </citation>
    <scope>NUCLEOTIDE SEQUENCE [LARGE SCALE GENOMIC DNA]</scope>
</reference>
<comment type="caution">
    <text evidence="1">The sequence shown here is derived from an EMBL/GenBank/DDBJ whole genome shotgun (WGS) entry which is preliminary data.</text>
</comment>
<evidence type="ECO:0008006" key="3">
    <source>
        <dbReference type="Google" id="ProtNLM"/>
    </source>
</evidence>
<evidence type="ECO:0000313" key="2">
    <source>
        <dbReference type="Proteomes" id="UP000196531"/>
    </source>
</evidence>
<dbReference type="CDD" id="cd02980">
    <property type="entry name" value="TRX_Fd_family"/>
    <property type="match status" value="1"/>
</dbReference>
<organism evidence="1 2">
    <name type="scientific">Halobacteriovorax marinus</name>
    <dbReference type="NCBI Taxonomy" id="97084"/>
    <lineage>
        <taxon>Bacteria</taxon>
        <taxon>Pseudomonadati</taxon>
        <taxon>Bdellovibrionota</taxon>
        <taxon>Bacteriovoracia</taxon>
        <taxon>Bacteriovoracales</taxon>
        <taxon>Halobacteriovoraceae</taxon>
        <taxon>Halobacteriovorax</taxon>
    </lineage>
</organism>
<dbReference type="AlphaFoldDB" id="A0A1Y5F8I5"/>
<dbReference type="Proteomes" id="UP000196531">
    <property type="component" value="Unassembled WGS sequence"/>
</dbReference>
<dbReference type="Gene3D" id="3.40.30.10">
    <property type="entry name" value="Glutaredoxin"/>
    <property type="match status" value="1"/>
</dbReference>
<protein>
    <recommendedName>
        <fullName evidence="3">(2Fe-2S) ferredoxin domain-containing protein</fullName>
    </recommendedName>
</protein>
<name>A0A1Y5F8I5_9BACT</name>
<sequence length="96" mass="10538">MSNDLKCHVFICTKCSSTKERERGGELCEAQALRNSTKKKSKEIWGKSVRINKSGCLGKCDEGIACVLYPSQVWLTGLTDEGTNEVITAIEQALKA</sequence>
<proteinExistence type="predicted"/>
<accession>A0A1Y5F8I5</accession>